<sequence length="230" mass="26340">MEQLGDPFAQRELPVKQEGSTRHTVLTLLKTQGQLNAAELAKQLQLTEMAVRRHLSTLERDGLITPIVIRQAIGRPTHRFQLTEQAEHLFPKNYHVLALDLLEELEDDPETAALVERLFEGRKRKLIERYAYRMEGKSLREKITELAVIQNDGGYMVQLHDENDAFVLNEYNCPIAQVAKRYQHACQCELTLFEHLLGTGVERTECLAKGGEKCSYRISNITNNGQTREI</sequence>
<proteinExistence type="predicted"/>
<evidence type="ECO:0000313" key="3">
    <source>
        <dbReference type="EMBL" id="MFC5649219.1"/>
    </source>
</evidence>
<dbReference type="EMBL" id="JBHSOW010000030">
    <property type="protein sequence ID" value="MFC5649219.1"/>
    <property type="molecule type" value="Genomic_DNA"/>
</dbReference>
<dbReference type="CDD" id="cd00090">
    <property type="entry name" value="HTH_ARSR"/>
    <property type="match status" value="1"/>
</dbReference>
<keyword evidence="1" id="KW-0238">DNA-binding</keyword>
<organism evidence="3 4">
    <name type="scientific">Paenibacillus solisilvae</name>
    <dbReference type="NCBI Taxonomy" id="2486751"/>
    <lineage>
        <taxon>Bacteria</taxon>
        <taxon>Bacillati</taxon>
        <taxon>Bacillota</taxon>
        <taxon>Bacilli</taxon>
        <taxon>Bacillales</taxon>
        <taxon>Paenibacillaceae</taxon>
        <taxon>Paenibacillus</taxon>
    </lineage>
</organism>
<dbReference type="InterPro" id="IPR011991">
    <property type="entry name" value="ArsR-like_HTH"/>
</dbReference>
<dbReference type="InterPro" id="IPR036388">
    <property type="entry name" value="WH-like_DNA-bd_sf"/>
</dbReference>
<dbReference type="PANTHER" id="PTHR38600:SF2">
    <property type="entry name" value="SLL0088 PROTEIN"/>
    <property type="match status" value="1"/>
</dbReference>
<feature type="domain" description="Helix-turn-helix type 11" evidence="2">
    <location>
        <begin position="23"/>
        <end position="67"/>
    </location>
</feature>
<dbReference type="Pfam" id="PF08279">
    <property type="entry name" value="HTH_11"/>
    <property type="match status" value="1"/>
</dbReference>
<dbReference type="SUPFAM" id="SSF46785">
    <property type="entry name" value="Winged helix' DNA-binding domain"/>
    <property type="match status" value="1"/>
</dbReference>
<gene>
    <name evidence="3" type="ORF">ACFPYJ_08760</name>
</gene>
<accession>A0ABW0VWX5</accession>
<dbReference type="Proteomes" id="UP001596047">
    <property type="component" value="Unassembled WGS sequence"/>
</dbReference>
<name>A0ABW0VWX5_9BACL</name>
<evidence type="ECO:0000256" key="1">
    <source>
        <dbReference type="ARBA" id="ARBA00023125"/>
    </source>
</evidence>
<comment type="caution">
    <text evidence="3">The sequence shown here is derived from an EMBL/GenBank/DDBJ whole genome shotgun (WGS) entry which is preliminary data.</text>
</comment>
<protein>
    <submittedName>
        <fullName evidence="3">Helix-turn-helix transcriptional regulator</fullName>
    </submittedName>
</protein>
<evidence type="ECO:0000313" key="4">
    <source>
        <dbReference type="Proteomes" id="UP001596047"/>
    </source>
</evidence>
<dbReference type="PANTHER" id="PTHR38600">
    <property type="entry name" value="TRANSCRIPTIONAL REGULATORY PROTEIN"/>
    <property type="match status" value="1"/>
</dbReference>
<dbReference type="InterPro" id="IPR036390">
    <property type="entry name" value="WH_DNA-bd_sf"/>
</dbReference>
<dbReference type="InterPro" id="IPR013196">
    <property type="entry name" value="HTH_11"/>
</dbReference>
<dbReference type="Gene3D" id="1.10.10.10">
    <property type="entry name" value="Winged helix-like DNA-binding domain superfamily/Winged helix DNA-binding domain"/>
    <property type="match status" value="1"/>
</dbReference>
<evidence type="ECO:0000259" key="2">
    <source>
        <dbReference type="Pfam" id="PF08279"/>
    </source>
</evidence>
<dbReference type="RefSeq" id="WP_379187716.1">
    <property type="nucleotide sequence ID" value="NZ_JBHSOW010000030.1"/>
</dbReference>
<reference evidence="4" key="1">
    <citation type="journal article" date="2019" name="Int. J. Syst. Evol. Microbiol.">
        <title>The Global Catalogue of Microorganisms (GCM) 10K type strain sequencing project: providing services to taxonomists for standard genome sequencing and annotation.</title>
        <authorList>
            <consortium name="The Broad Institute Genomics Platform"/>
            <consortium name="The Broad Institute Genome Sequencing Center for Infectious Disease"/>
            <person name="Wu L."/>
            <person name="Ma J."/>
        </authorList>
    </citation>
    <scope>NUCLEOTIDE SEQUENCE [LARGE SCALE GENOMIC DNA]</scope>
    <source>
        <strain evidence="4">CGMCC 1.3240</strain>
    </source>
</reference>
<keyword evidence="4" id="KW-1185">Reference proteome</keyword>